<dbReference type="GeneID" id="55973279"/>
<dbReference type="InterPro" id="IPR036465">
    <property type="entry name" value="vWFA_dom_sf"/>
</dbReference>
<organism evidence="5 6">
    <name type="scientific">Geosmithia morbida</name>
    <dbReference type="NCBI Taxonomy" id="1094350"/>
    <lineage>
        <taxon>Eukaryota</taxon>
        <taxon>Fungi</taxon>
        <taxon>Dikarya</taxon>
        <taxon>Ascomycota</taxon>
        <taxon>Pezizomycotina</taxon>
        <taxon>Sordariomycetes</taxon>
        <taxon>Hypocreomycetidae</taxon>
        <taxon>Hypocreales</taxon>
        <taxon>Bionectriaceae</taxon>
        <taxon>Geosmithia</taxon>
    </lineage>
</organism>
<evidence type="ECO:0000259" key="4">
    <source>
        <dbReference type="Pfam" id="PF14624"/>
    </source>
</evidence>
<feature type="domain" description="Vint" evidence="3">
    <location>
        <begin position="471"/>
        <end position="649"/>
    </location>
</feature>
<dbReference type="Pfam" id="PF13768">
    <property type="entry name" value="VWA_3"/>
    <property type="match status" value="1"/>
</dbReference>
<name>A0A9P5D5R1_9HYPO</name>
<comment type="caution">
    <text evidence="5">The sequence shown here is derived from an EMBL/GenBank/DDBJ whole genome shotgun (WGS) entry which is preliminary data.</text>
</comment>
<dbReference type="SUPFAM" id="SSF51294">
    <property type="entry name" value="Hedgehog/intein (Hint) domain"/>
    <property type="match status" value="1"/>
</dbReference>
<feature type="compositionally biased region" description="Low complexity" evidence="1">
    <location>
        <begin position="441"/>
        <end position="452"/>
    </location>
</feature>
<feature type="non-terminal residue" evidence="5">
    <location>
        <position position="1"/>
    </location>
</feature>
<dbReference type="InterPro" id="IPR002035">
    <property type="entry name" value="VWF_A"/>
</dbReference>
<dbReference type="Pfam" id="PF14624">
    <property type="entry name" value="Vwaint"/>
    <property type="match status" value="1"/>
</dbReference>
<dbReference type="PANTHER" id="PTHR10579">
    <property type="entry name" value="CALCIUM-ACTIVATED CHLORIDE CHANNEL REGULATOR"/>
    <property type="match status" value="1"/>
</dbReference>
<evidence type="ECO:0000313" key="6">
    <source>
        <dbReference type="Proteomes" id="UP000749293"/>
    </source>
</evidence>
<protein>
    <submittedName>
        <fullName evidence="5">von Willebrand factor type A domain</fullName>
    </submittedName>
</protein>
<dbReference type="InterPro" id="IPR039510">
    <property type="entry name" value="Vint_dom"/>
</dbReference>
<dbReference type="AlphaFoldDB" id="A0A9P5D5R1"/>
<dbReference type="RefSeq" id="XP_035321401.1">
    <property type="nucleotide sequence ID" value="XM_035469021.1"/>
</dbReference>
<proteinExistence type="predicted"/>
<keyword evidence="6" id="KW-1185">Reference proteome</keyword>
<dbReference type="OrthoDB" id="10264538at2759"/>
<accession>A0A9P5D5R1</accession>
<evidence type="ECO:0000256" key="1">
    <source>
        <dbReference type="SAM" id="MobiDB-lite"/>
    </source>
</evidence>
<sequence length="689" mass="74615">GAKAERTGLSVLDLVKHAAMAIIEILDEKDRLGVVVSSTESKAVQDLTVMTEENKDAARARIRDVSVEGCTDLWRGILDGIRMRQPELYSPSVTSVVVLTDGITNHMNVPQGVIPKLQDMPCPPSTMFTFTFDYDCDSCLLESIAELCGGIYAFTPDAGMVGTVFIRAVANVQSTFARDPSLPPEDMPPLKFEEMTGGIVARVTAPSYGMQSELRINLRNLQYGQSRGMFLSISGAPSDIKDEKLTVVGILTCIHVDEPQGPKLTTACSLQSRCDPSRAGINLPDAYVACHEFRPRICQCLSYILAVPGSGVHVLFGKRKLCGFQDELKKLVASPPANKPHDNPSNISLLKDLVGEEPQGQVFLALGSDEYMATWGRHCLPAFLGANGLQQCNSFKYLGPLQYGAASPLFVTCRDRLNSAFDNLPVSEPSPTTQPRKARLSSTSYALDSSSSPPTHRRVISMSRYSRADGPCFAGSTPVELASGQSVAVRKLRRGTKVRTPVGPRKVAAVVKTHVSGQIICRIGGRNESRCILVTPWHPISADGGKTFAFPATRDDAHPVMYTGPVYSVLLQRDTNASAHAIRIGSASTAMWGVTLGHGLVTGPDVRAHTFLGDYNRVGKALIALGPRRRGFFCSGGVVRDRATGRISGFKRAGGEGEPAAFKGTNSFYFYKCRFRKTRSIGREHGTRI</sequence>
<evidence type="ECO:0000259" key="2">
    <source>
        <dbReference type="Pfam" id="PF13768"/>
    </source>
</evidence>
<dbReference type="Proteomes" id="UP000749293">
    <property type="component" value="Unassembled WGS sequence"/>
</dbReference>
<evidence type="ECO:0000259" key="3">
    <source>
        <dbReference type="Pfam" id="PF14623"/>
    </source>
</evidence>
<dbReference type="SUPFAM" id="SSF53300">
    <property type="entry name" value="vWA-like"/>
    <property type="match status" value="1"/>
</dbReference>
<dbReference type="Pfam" id="PF14623">
    <property type="entry name" value="Vint"/>
    <property type="match status" value="1"/>
</dbReference>
<reference evidence="5" key="1">
    <citation type="submission" date="2020-03" db="EMBL/GenBank/DDBJ databases">
        <title>Site-based positive gene gene selection in Geosmithia morbida across the United States reveals a broad range of putative effectors and factors for local host and environmental adapation.</title>
        <authorList>
            <person name="Onufrak A."/>
            <person name="Murdoch R.W."/>
            <person name="Gazis R."/>
            <person name="Huff M."/>
            <person name="Staton M."/>
            <person name="Klingeman W."/>
            <person name="Hadziabdic D."/>
        </authorList>
    </citation>
    <scope>NUCLEOTIDE SEQUENCE</scope>
    <source>
        <strain evidence="5">1262</strain>
    </source>
</reference>
<dbReference type="InterPro" id="IPR032838">
    <property type="entry name" value="Vwaint_dom"/>
</dbReference>
<dbReference type="InterPro" id="IPR036844">
    <property type="entry name" value="Hint_dom_sf"/>
</dbReference>
<dbReference type="EMBL" id="JAANYQ010000008">
    <property type="protein sequence ID" value="KAF4122749.1"/>
    <property type="molecule type" value="Genomic_DNA"/>
</dbReference>
<dbReference type="PANTHER" id="PTHR10579:SF156">
    <property type="entry name" value="VWFA DOMAIN-CONTAINING PROTEIN"/>
    <property type="match status" value="1"/>
</dbReference>
<feature type="domain" description="VWA-Hint protein Vwaint" evidence="4">
    <location>
        <begin position="346"/>
        <end position="418"/>
    </location>
</feature>
<dbReference type="InterPro" id="IPR051266">
    <property type="entry name" value="CLCR"/>
</dbReference>
<feature type="region of interest" description="Disordered" evidence="1">
    <location>
        <begin position="422"/>
        <end position="457"/>
    </location>
</feature>
<dbReference type="Gene3D" id="3.40.50.410">
    <property type="entry name" value="von Willebrand factor, type A domain"/>
    <property type="match status" value="1"/>
</dbReference>
<feature type="domain" description="VWFA" evidence="2">
    <location>
        <begin position="13"/>
        <end position="154"/>
    </location>
</feature>
<gene>
    <name evidence="5" type="ORF">GMORB2_7056</name>
</gene>
<evidence type="ECO:0000313" key="5">
    <source>
        <dbReference type="EMBL" id="KAF4122749.1"/>
    </source>
</evidence>